<feature type="transmembrane region" description="Helical" evidence="6">
    <location>
        <begin position="73"/>
        <end position="95"/>
    </location>
</feature>
<keyword evidence="9" id="KW-1185">Reference proteome</keyword>
<dbReference type="SUPFAM" id="SSF103481">
    <property type="entry name" value="Multidrug resistance efflux transporter EmrE"/>
    <property type="match status" value="1"/>
</dbReference>
<dbReference type="PANTHER" id="PTHR11132">
    <property type="entry name" value="SOLUTE CARRIER FAMILY 35"/>
    <property type="match status" value="1"/>
</dbReference>
<dbReference type="AlphaFoldDB" id="A0A835TM89"/>
<dbReference type="Proteomes" id="UP000613740">
    <property type="component" value="Unassembled WGS sequence"/>
</dbReference>
<comment type="subcellular location">
    <subcellularLocation>
        <location evidence="1">Membrane</location>
        <topology evidence="1">Multi-pass membrane protein</topology>
    </subcellularLocation>
</comment>
<dbReference type="InterPro" id="IPR050186">
    <property type="entry name" value="TPT_transporter"/>
</dbReference>
<accession>A0A835TM89</accession>
<evidence type="ECO:0000256" key="1">
    <source>
        <dbReference type="ARBA" id="ARBA00004141"/>
    </source>
</evidence>
<protein>
    <recommendedName>
        <fullName evidence="7">Sugar phosphate transporter domain-containing protein</fullName>
    </recommendedName>
</protein>
<sequence length="412" mass="42845">MTAAEESRDLLVNVFAWTANVSTSVVTIFVIKALMSVYRFKYATTVSGLHFVCCAWAVWGLERAGIAEAGDMPLRASLLFATVGALSIGTANLSLLLNSVGFYQIAKLLMSPFVAAVEMLWLKKRFPPSVLACIVVVLAGVGIVTVSDVSVQLPGLVMAGLFIVSGGLQQILCGHLQATLKIQSHQLMSNTSFLQGMILMIVGPFVDKLASSKWILEWEASVPGIEMLGLSCLLAVAVNATQYLVLGRFSATSFQVLGHAKTLLVLIGGWLLFDEEMNPRKVLGMSLAFVGMVGYGVFSLRAANQAKAEAARAAAAASKHKQAQEAAAPAAQGAGARAAEAVVDDEKVALLDMIDRRSAGGGGGGGGGGAHKARDEEAPAAGSPLDLGRPAGRSAGGSAMSSPPGLTHPQPR</sequence>
<evidence type="ECO:0000256" key="4">
    <source>
        <dbReference type="ARBA" id="ARBA00023136"/>
    </source>
</evidence>
<evidence type="ECO:0000256" key="5">
    <source>
        <dbReference type="SAM" id="MobiDB-lite"/>
    </source>
</evidence>
<feature type="region of interest" description="Disordered" evidence="5">
    <location>
        <begin position="358"/>
        <end position="412"/>
    </location>
</feature>
<keyword evidence="2 6" id="KW-0812">Transmembrane</keyword>
<name>A0A835TM89_9CHLO</name>
<proteinExistence type="predicted"/>
<feature type="transmembrane region" description="Helical" evidence="6">
    <location>
        <begin position="225"/>
        <end position="246"/>
    </location>
</feature>
<feature type="domain" description="Sugar phosphate transporter" evidence="7">
    <location>
        <begin position="23"/>
        <end position="295"/>
    </location>
</feature>
<organism evidence="8 9">
    <name type="scientific">Chlamydomonas schloesseri</name>
    <dbReference type="NCBI Taxonomy" id="2026947"/>
    <lineage>
        <taxon>Eukaryota</taxon>
        <taxon>Viridiplantae</taxon>
        <taxon>Chlorophyta</taxon>
        <taxon>core chlorophytes</taxon>
        <taxon>Chlorophyceae</taxon>
        <taxon>CS clade</taxon>
        <taxon>Chlamydomonadales</taxon>
        <taxon>Chlamydomonadaceae</taxon>
        <taxon>Chlamydomonas</taxon>
    </lineage>
</organism>
<keyword evidence="3 6" id="KW-1133">Transmembrane helix</keyword>
<feature type="transmembrane region" description="Helical" evidence="6">
    <location>
        <begin position="153"/>
        <end position="175"/>
    </location>
</feature>
<gene>
    <name evidence="8" type="ORF">HYH02_009914</name>
</gene>
<feature type="transmembrane region" description="Helical" evidence="6">
    <location>
        <begin position="129"/>
        <end position="147"/>
    </location>
</feature>
<keyword evidence="4 6" id="KW-0472">Membrane</keyword>
<dbReference type="Pfam" id="PF03151">
    <property type="entry name" value="TPT"/>
    <property type="match status" value="1"/>
</dbReference>
<dbReference type="OrthoDB" id="5547497at2759"/>
<evidence type="ECO:0000313" key="8">
    <source>
        <dbReference type="EMBL" id="KAG2441321.1"/>
    </source>
</evidence>
<evidence type="ECO:0000256" key="3">
    <source>
        <dbReference type="ARBA" id="ARBA00022989"/>
    </source>
</evidence>
<feature type="transmembrane region" description="Helical" evidence="6">
    <location>
        <begin position="40"/>
        <end position="61"/>
    </location>
</feature>
<feature type="transmembrane region" description="Helical" evidence="6">
    <location>
        <begin position="253"/>
        <end position="273"/>
    </location>
</feature>
<evidence type="ECO:0000313" key="9">
    <source>
        <dbReference type="Proteomes" id="UP000613740"/>
    </source>
</evidence>
<feature type="transmembrane region" description="Helical" evidence="6">
    <location>
        <begin position="12"/>
        <end position="34"/>
    </location>
</feature>
<dbReference type="InterPro" id="IPR004853">
    <property type="entry name" value="Sugar_P_trans_dom"/>
</dbReference>
<evidence type="ECO:0000256" key="6">
    <source>
        <dbReference type="SAM" id="Phobius"/>
    </source>
</evidence>
<feature type="compositionally biased region" description="Low complexity" evidence="5">
    <location>
        <begin position="388"/>
        <end position="405"/>
    </location>
</feature>
<dbReference type="InterPro" id="IPR037185">
    <property type="entry name" value="EmrE-like"/>
</dbReference>
<feature type="transmembrane region" description="Helical" evidence="6">
    <location>
        <begin position="285"/>
        <end position="303"/>
    </location>
</feature>
<evidence type="ECO:0000259" key="7">
    <source>
        <dbReference type="Pfam" id="PF03151"/>
    </source>
</evidence>
<evidence type="ECO:0000256" key="2">
    <source>
        <dbReference type="ARBA" id="ARBA00022692"/>
    </source>
</evidence>
<dbReference type="EMBL" id="JAEHOD010000035">
    <property type="protein sequence ID" value="KAG2441321.1"/>
    <property type="molecule type" value="Genomic_DNA"/>
</dbReference>
<reference evidence="8" key="1">
    <citation type="journal article" date="2020" name="bioRxiv">
        <title>Comparative genomics of Chlamydomonas.</title>
        <authorList>
            <person name="Craig R.J."/>
            <person name="Hasan A.R."/>
            <person name="Ness R.W."/>
            <person name="Keightley P.D."/>
        </authorList>
    </citation>
    <scope>NUCLEOTIDE SEQUENCE</scope>
    <source>
        <strain evidence="8">CCAP 11/173</strain>
    </source>
</reference>
<comment type="caution">
    <text evidence="8">The sequence shown here is derived from an EMBL/GenBank/DDBJ whole genome shotgun (WGS) entry which is preliminary data.</text>
</comment>
<feature type="transmembrane region" description="Helical" evidence="6">
    <location>
        <begin position="187"/>
        <end position="205"/>
    </location>
</feature>
<feature type="compositionally biased region" description="Gly residues" evidence="5">
    <location>
        <begin position="359"/>
        <end position="370"/>
    </location>
</feature>
<feature type="transmembrane region" description="Helical" evidence="6">
    <location>
        <begin position="101"/>
        <end position="122"/>
    </location>
</feature>
<dbReference type="GO" id="GO:0016020">
    <property type="term" value="C:membrane"/>
    <property type="evidence" value="ECO:0007669"/>
    <property type="project" value="UniProtKB-SubCell"/>
</dbReference>